<evidence type="ECO:0000256" key="5">
    <source>
        <dbReference type="ARBA" id="ARBA00023136"/>
    </source>
</evidence>
<accession>A0A4Q7Y7J1</accession>
<feature type="transmembrane region" description="Helical" evidence="7">
    <location>
        <begin position="230"/>
        <end position="253"/>
    </location>
</feature>
<dbReference type="PIRSF" id="PIRSF035875">
    <property type="entry name" value="RNase_BN"/>
    <property type="match status" value="1"/>
</dbReference>
<evidence type="ECO:0000256" key="4">
    <source>
        <dbReference type="ARBA" id="ARBA00022989"/>
    </source>
</evidence>
<keyword evidence="3 7" id="KW-0812">Transmembrane</keyword>
<evidence type="ECO:0000256" key="6">
    <source>
        <dbReference type="SAM" id="MobiDB-lite"/>
    </source>
</evidence>
<evidence type="ECO:0000256" key="1">
    <source>
        <dbReference type="ARBA" id="ARBA00004651"/>
    </source>
</evidence>
<evidence type="ECO:0000313" key="8">
    <source>
        <dbReference type="EMBL" id="RZU31925.1"/>
    </source>
</evidence>
<dbReference type="InterPro" id="IPR017039">
    <property type="entry name" value="Virul_fac_BrkB"/>
</dbReference>
<protein>
    <submittedName>
        <fullName evidence="8">YihY family inner membrane protein</fullName>
    </submittedName>
</protein>
<feature type="transmembrane region" description="Helical" evidence="7">
    <location>
        <begin position="54"/>
        <end position="77"/>
    </location>
</feature>
<comment type="caution">
    <text evidence="8">The sequence shown here is derived from an EMBL/GenBank/DDBJ whole genome shotgun (WGS) entry which is preliminary data.</text>
</comment>
<comment type="subcellular location">
    <subcellularLocation>
        <location evidence="1">Cell membrane</location>
        <topology evidence="1">Multi-pass membrane protein</topology>
    </subcellularLocation>
</comment>
<evidence type="ECO:0000256" key="3">
    <source>
        <dbReference type="ARBA" id="ARBA00022692"/>
    </source>
</evidence>
<feature type="transmembrane region" description="Helical" evidence="7">
    <location>
        <begin position="273"/>
        <end position="294"/>
    </location>
</feature>
<feature type="compositionally biased region" description="Basic and acidic residues" evidence="6">
    <location>
        <begin position="326"/>
        <end position="336"/>
    </location>
</feature>
<evidence type="ECO:0000256" key="7">
    <source>
        <dbReference type="SAM" id="Phobius"/>
    </source>
</evidence>
<feature type="transmembrane region" description="Helical" evidence="7">
    <location>
        <begin position="198"/>
        <end position="218"/>
    </location>
</feature>
<dbReference type="PANTHER" id="PTHR30213:SF0">
    <property type="entry name" value="UPF0761 MEMBRANE PROTEIN YIHY"/>
    <property type="match status" value="1"/>
</dbReference>
<dbReference type="GO" id="GO:0005886">
    <property type="term" value="C:plasma membrane"/>
    <property type="evidence" value="ECO:0007669"/>
    <property type="project" value="UniProtKB-SubCell"/>
</dbReference>
<evidence type="ECO:0000256" key="2">
    <source>
        <dbReference type="ARBA" id="ARBA00022475"/>
    </source>
</evidence>
<keyword evidence="2" id="KW-1003">Cell membrane</keyword>
<dbReference type="EMBL" id="SHKV01000001">
    <property type="protein sequence ID" value="RZU31925.1"/>
    <property type="molecule type" value="Genomic_DNA"/>
</dbReference>
<name>A0A4Q7Y7J1_9ACTN</name>
<organism evidence="8 9">
    <name type="scientific">Blastococcus saxobsidens</name>
    <dbReference type="NCBI Taxonomy" id="138336"/>
    <lineage>
        <taxon>Bacteria</taxon>
        <taxon>Bacillati</taxon>
        <taxon>Actinomycetota</taxon>
        <taxon>Actinomycetes</taxon>
        <taxon>Geodermatophilales</taxon>
        <taxon>Geodermatophilaceae</taxon>
        <taxon>Blastococcus</taxon>
    </lineage>
</organism>
<keyword evidence="5 7" id="KW-0472">Membrane</keyword>
<feature type="transmembrane region" description="Helical" evidence="7">
    <location>
        <begin position="113"/>
        <end position="136"/>
    </location>
</feature>
<keyword evidence="9" id="KW-1185">Reference proteome</keyword>
<dbReference type="Pfam" id="PF03631">
    <property type="entry name" value="Virul_fac_BrkB"/>
    <property type="match status" value="1"/>
</dbReference>
<sequence length="336" mass="34711">MSSVARVPEVSEATGGPVTAREAWAGVRSDGARAAGRELASRFRYGDGFSHARALAFQLALAALPLVIAAVGLAGAWDAASVRLVLNRTVLQLTPGASDDLLRRTLPSGDTTLATAALLLAAVSALVALTTAMAQVERGANRLYGIQRDRPSVEKYRRALTLSLVAGVPLMVGSLLILTRDAFAEAVESVYAVDDDLVAAWTGPAGLVLVVASLMAVLRSAPARQQPGWPVLLAGSLLAVGAWTGLTLLLAGFLHLSTGFGSVYGPVTGVIALLLWAQLSATALFFGVAVSAELEMAAVRTRWRTGGLGGPPPAGPLPSVPSSRSPGDRPRREEPA</sequence>
<evidence type="ECO:0000313" key="9">
    <source>
        <dbReference type="Proteomes" id="UP000292507"/>
    </source>
</evidence>
<gene>
    <name evidence="8" type="ORF">BKA19_1610</name>
</gene>
<dbReference type="PANTHER" id="PTHR30213">
    <property type="entry name" value="INNER MEMBRANE PROTEIN YHJD"/>
    <property type="match status" value="1"/>
</dbReference>
<keyword evidence="4 7" id="KW-1133">Transmembrane helix</keyword>
<dbReference type="AlphaFoldDB" id="A0A4Q7Y7J1"/>
<dbReference type="OrthoDB" id="3769784at2"/>
<reference evidence="8 9" key="1">
    <citation type="submission" date="2019-02" db="EMBL/GenBank/DDBJ databases">
        <title>Sequencing the genomes of 1000 actinobacteria strains.</title>
        <authorList>
            <person name="Klenk H.-P."/>
        </authorList>
    </citation>
    <scope>NUCLEOTIDE SEQUENCE [LARGE SCALE GENOMIC DNA]</scope>
    <source>
        <strain evidence="8 9">DSM 44509</strain>
    </source>
</reference>
<dbReference type="RefSeq" id="WP_130504202.1">
    <property type="nucleotide sequence ID" value="NZ_POQT01000036.1"/>
</dbReference>
<dbReference type="Proteomes" id="UP000292507">
    <property type="component" value="Unassembled WGS sequence"/>
</dbReference>
<feature type="region of interest" description="Disordered" evidence="6">
    <location>
        <begin position="305"/>
        <end position="336"/>
    </location>
</feature>
<feature type="transmembrane region" description="Helical" evidence="7">
    <location>
        <begin position="156"/>
        <end position="178"/>
    </location>
</feature>
<feature type="compositionally biased region" description="Pro residues" evidence="6">
    <location>
        <begin position="310"/>
        <end position="319"/>
    </location>
</feature>
<proteinExistence type="predicted"/>